<proteinExistence type="predicted"/>
<evidence type="ECO:0000313" key="3">
    <source>
        <dbReference type="Proteomes" id="UP001621418"/>
    </source>
</evidence>
<protein>
    <submittedName>
        <fullName evidence="2">Uncharacterized protein</fullName>
    </submittedName>
</protein>
<dbReference type="RefSeq" id="WP_364654135.1">
    <property type="nucleotide sequence ID" value="NZ_CP109527.1"/>
</dbReference>
<evidence type="ECO:0000256" key="1">
    <source>
        <dbReference type="SAM" id="SignalP"/>
    </source>
</evidence>
<evidence type="ECO:0000313" key="2">
    <source>
        <dbReference type="EMBL" id="WTY33223.1"/>
    </source>
</evidence>
<organism evidence="2 3">
    <name type="scientific">Nocardia salmonicida</name>
    <dbReference type="NCBI Taxonomy" id="53431"/>
    <lineage>
        <taxon>Bacteria</taxon>
        <taxon>Bacillati</taxon>
        <taxon>Actinomycetota</taxon>
        <taxon>Actinomycetes</taxon>
        <taxon>Mycobacteriales</taxon>
        <taxon>Nocardiaceae</taxon>
        <taxon>Nocardia</taxon>
    </lineage>
</organism>
<feature type="chain" id="PRO_5045388352" evidence="1">
    <location>
        <begin position="28"/>
        <end position="70"/>
    </location>
</feature>
<name>A0ABZ1N011_9NOCA</name>
<reference evidence="2 3" key="1">
    <citation type="submission" date="2022-10" db="EMBL/GenBank/DDBJ databases">
        <title>The complete genomes of actinobacterial strains from the NBC collection.</title>
        <authorList>
            <person name="Joergensen T.S."/>
            <person name="Alvarez Arevalo M."/>
            <person name="Sterndorff E.B."/>
            <person name="Faurdal D."/>
            <person name="Vuksanovic O."/>
            <person name="Mourched A.-S."/>
            <person name="Charusanti P."/>
            <person name="Shaw S."/>
            <person name="Blin K."/>
            <person name="Weber T."/>
        </authorList>
    </citation>
    <scope>NUCLEOTIDE SEQUENCE [LARGE SCALE GENOMIC DNA]</scope>
    <source>
        <strain evidence="2 3">NBC_01413</strain>
    </source>
</reference>
<keyword evidence="3" id="KW-1185">Reference proteome</keyword>
<dbReference type="Proteomes" id="UP001621418">
    <property type="component" value="Chromosome"/>
</dbReference>
<sequence length="70" mass="6764">MRKLLGAALVGGAIATMTVAASGVSNATPAPASPLCSVVAYPLAIVVEVTGGKTSPLLPAAQAISDSVCR</sequence>
<feature type="signal peptide" evidence="1">
    <location>
        <begin position="1"/>
        <end position="27"/>
    </location>
</feature>
<keyword evidence="1" id="KW-0732">Signal</keyword>
<gene>
    <name evidence="2" type="ORF">OG308_17890</name>
</gene>
<accession>A0ABZ1N011</accession>
<dbReference type="EMBL" id="CP109527">
    <property type="protein sequence ID" value="WTY33223.1"/>
    <property type="molecule type" value="Genomic_DNA"/>
</dbReference>